<evidence type="ECO:0000256" key="1">
    <source>
        <dbReference type="SAM" id="Phobius"/>
    </source>
</evidence>
<dbReference type="Proteomes" id="UP000199320">
    <property type="component" value="Unassembled WGS sequence"/>
</dbReference>
<feature type="transmembrane region" description="Helical" evidence="1">
    <location>
        <begin position="69"/>
        <end position="96"/>
    </location>
</feature>
<gene>
    <name evidence="2" type="ORF">SAMN04488694_10491</name>
</gene>
<reference evidence="3" key="1">
    <citation type="submission" date="2016-10" db="EMBL/GenBank/DDBJ databases">
        <authorList>
            <person name="Varghese N."/>
            <person name="Submissions S."/>
        </authorList>
    </citation>
    <scope>NUCLEOTIDE SEQUENCE [LARGE SCALE GENOMIC DNA]</scope>
    <source>
        <strain evidence="3">CDM_6</strain>
    </source>
</reference>
<sequence length="108" mass="11951">MESPPLGIKILCIIASIFPIISLLLVPFVVIDAPILAVGETIISITQLIVIYGIWHMVSWGWFWGMITLGFNALTSIVVGNVIGLTVSLLLLVYLLSLRPYYRSNSYD</sequence>
<organism evidence="2 3">
    <name type="scientific">Natrinema hispanicum</name>
    <dbReference type="NCBI Taxonomy" id="392421"/>
    <lineage>
        <taxon>Archaea</taxon>
        <taxon>Methanobacteriati</taxon>
        <taxon>Methanobacteriota</taxon>
        <taxon>Stenosarchaea group</taxon>
        <taxon>Halobacteria</taxon>
        <taxon>Halobacteriales</taxon>
        <taxon>Natrialbaceae</taxon>
        <taxon>Natrinema</taxon>
    </lineage>
</organism>
<protein>
    <recommendedName>
        <fullName evidence="4">SPW repeat-containing protein</fullName>
    </recommendedName>
</protein>
<dbReference type="EMBL" id="FOIC01000004">
    <property type="protein sequence ID" value="SET16367.1"/>
    <property type="molecule type" value="Genomic_DNA"/>
</dbReference>
<evidence type="ECO:0000313" key="2">
    <source>
        <dbReference type="EMBL" id="SET16367.1"/>
    </source>
</evidence>
<keyword evidence="1" id="KW-0472">Membrane</keyword>
<name>A0A1I0C9X0_9EURY</name>
<dbReference type="AlphaFoldDB" id="A0A1I0C9X0"/>
<accession>A0A1I0C9X0</accession>
<keyword evidence="1" id="KW-1133">Transmembrane helix</keyword>
<proteinExistence type="predicted"/>
<feature type="transmembrane region" description="Helical" evidence="1">
    <location>
        <begin position="42"/>
        <end position="63"/>
    </location>
</feature>
<evidence type="ECO:0008006" key="4">
    <source>
        <dbReference type="Google" id="ProtNLM"/>
    </source>
</evidence>
<feature type="transmembrane region" description="Helical" evidence="1">
    <location>
        <begin position="6"/>
        <end position="30"/>
    </location>
</feature>
<keyword evidence="1" id="KW-0812">Transmembrane</keyword>
<evidence type="ECO:0000313" key="3">
    <source>
        <dbReference type="Proteomes" id="UP000199320"/>
    </source>
</evidence>
<keyword evidence="3" id="KW-1185">Reference proteome</keyword>